<feature type="chain" id="PRO_5045427467" evidence="1">
    <location>
        <begin position="21"/>
        <end position="260"/>
    </location>
</feature>
<evidence type="ECO:0000313" key="3">
    <source>
        <dbReference type="EMBL" id="WPU91753.1"/>
    </source>
</evidence>
<proteinExistence type="predicted"/>
<dbReference type="RefSeq" id="WP_321560919.1">
    <property type="nucleotide sequence ID" value="NZ_CP139558.1"/>
</dbReference>
<dbReference type="Pfam" id="PF20243">
    <property type="entry name" value="MbnP"/>
    <property type="match status" value="1"/>
</dbReference>
<keyword evidence="1" id="KW-0732">Signal</keyword>
<accession>A0ABZ0TFI9</accession>
<dbReference type="Proteomes" id="UP001324380">
    <property type="component" value="Chromosome"/>
</dbReference>
<gene>
    <name evidence="3" type="ORF">SNE25_20755</name>
</gene>
<feature type="domain" description="Copper-binding protein MbnP-like" evidence="2">
    <location>
        <begin position="36"/>
        <end position="232"/>
    </location>
</feature>
<organism evidence="3 4">
    <name type="scientific">Mucilaginibacter sabulilitoris</name>
    <dbReference type="NCBI Taxonomy" id="1173583"/>
    <lineage>
        <taxon>Bacteria</taxon>
        <taxon>Pseudomonadati</taxon>
        <taxon>Bacteroidota</taxon>
        <taxon>Sphingobacteriia</taxon>
        <taxon>Sphingobacteriales</taxon>
        <taxon>Sphingobacteriaceae</taxon>
        <taxon>Mucilaginibacter</taxon>
    </lineage>
</organism>
<dbReference type="InterPro" id="IPR046863">
    <property type="entry name" value="MbnP-like_dom"/>
</dbReference>
<dbReference type="EMBL" id="CP139558">
    <property type="protein sequence ID" value="WPU91753.1"/>
    <property type="molecule type" value="Genomic_DNA"/>
</dbReference>
<protein>
    <submittedName>
        <fullName evidence="3">MbnP family protein</fullName>
    </submittedName>
</protein>
<name>A0ABZ0TFI9_9SPHI</name>
<evidence type="ECO:0000259" key="2">
    <source>
        <dbReference type="Pfam" id="PF20243"/>
    </source>
</evidence>
<sequence length="260" mass="28446">MKNNMKKLLPLLLLSAIAFATTANSKIDDPKKNIKTGSLSVHFVNLINGRDLKLNDTVSLYKNANGDDFKVTTFKYYISNVSLIEKNGGKVIVPDSYFLINAADSSTLIQKITNIPEGKYVGMTFTIGVDSLRNFAGAQSGALDPAKGMFWTWNSGYIFVKLEGESTKSTAKKNRLTFHIGGAKDPDNTIRTFTQKFPNTLRISDGKLPELELVANAGALFQGKTTVDFAKLNFTMGGPNSVVVADNYANGLFKIIKVRN</sequence>
<evidence type="ECO:0000313" key="4">
    <source>
        <dbReference type="Proteomes" id="UP001324380"/>
    </source>
</evidence>
<reference evidence="3 4" key="1">
    <citation type="submission" date="2023-11" db="EMBL/GenBank/DDBJ databases">
        <title>Analysis of the Genomes of Mucilaginibacter gossypii cycad 4 and M. sabulilitoris SNA2: microbes with the potential for plant growth promotion.</title>
        <authorList>
            <person name="Hirsch A.M."/>
            <person name="Humm E."/>
            <person name="Rubbi M."/>
            <person name="Del Vecchio G."/>
            <person name="Ha S.M."/>
            <person name="Pellegrini M."/>
            <person name="Gunsalus R.P."/>
        </authorList>
    </citation>
    <scope>NUCLEOTIDE SEQUENCE [LARGE SCALE GENOMIC DNA]</scope>
    <source>
        <strain evidence="3 4">SNA2</strain>
    </source>
</reference>
<evidence type="ECO:0000256" key="1">
    <source>
        <dbReference type="SAM" id="SignalP"/>
    </source>
</evidence>
<keyword evidence="4" id="KW-1185">Reference proteome</keyword>
<feature type="signal peptide" evidence="1">
    <location>
        <begin position="1"/>
        <end position="20"/>
    </location>
</feature>